<dbReference type="InterPro" id="IPR006665">
    <property type="entry name" value="OmpA-like"/>
</dbReference>
<keyword evidence="3" id="KW-0998">Cell outer membrane</keyword>
<dbReference type="SUPFAM" id="SSF103088">
    <property type="entry name" value="OmpA-like"/>
    <property type="match status" value="1"/>
</dbReference>
<proteinExistence type="predicted"/>
<evidence type="ECO:0000256" key="4">
    <source>
        <dbReference type="PROSITE-ProRule" id="PRU00473"/>
    </source>
</evidence>
<dbReference type="PRINTS" id="PR01021">
    <property type="entry name" value="OMPADOMAIN"/>
</dbReference>
<organism evidence="6 7">
    <name type="scientific">Caldimonas mangrovi</name>
    <dbReference type="NCBI Taxonomy" id="2944811"/>
    <lineage>
        <taxon>Bacteria</taxon>
        <taxon>Pseudomonadati</taxon>
        <taxon>Pseudomonadota</taxon>
        <taxon>Betaproteobacteria</taxon>
        <taxon>Burkholderiales</taxon>
        <taxon>Sphaerotilaceae</taxon>
        <taxon>Caldimonas</taxon>
    </lineage>
</organism>
<dbReference type="Pfam" id="PF00691">
    <property type="entry name" value="OmpA"/>
    <property type="match status" value="1"/>
</dbReference>
<dbReference type="EMBL" id="JAMKFE010000013">
    <property type="protein sequence ID" value="MCM5681647.1"/>
    <property type="molecule type" value="Genomic_DNA"/>
</dbReference>
<evidence type="ECO:0000313" key="6">
    <source>
        <dbReference type="EMBL" id="MCM5681647.1"/>
    </source>
</evidence>
<dbReference type="PANTHER" id="PTHR30329:SF21">
    <property type="entry name" value="LIPOPROTEIN YIAD-RELATED"/>
    <property type="match status" value="1"/>
</dbReference>
<evidence type="ECO:0000256" key="1">
    <source>
        <dbReference type="ARBA" id="ARBA00004442"/>
    </source>
</evidence>
<reference evidence="6" key="1">
    <citation type="submission" date="2022-05" db="EMBL/GenBank/DDBJ databases">
        <title>Schlegelella sp. nov., isolated from mangrove soil.</title>
        <authorList>
            <person name="Liu Y."/>
            <person name="Ge X."/>
            <person name="Liu W."/>
        </authorList>
    </citation>
    <scope>NUCLEOTIDE SEQUENCE</scope>
    <source>
        <strain evidence="6">S2-27</strain>
    </source>
</reference>
<comment type="caution">
    <text evidence="6">The sequence shown here is derived from an EMBL/GenBank/DDBJ whole genome shotgun (WGS) entry which is preliminary data.</text>
</comment>
<name>A0ABT0YTR6_9BURK</name>
<keyword evidence="7" id="KW-1185">Reference proteome</keyword>
<feature type="domain" description="OmpA-like" evidence="5">
    <location>
        <begin position="8"/>
        <end position="125"/>
    </location>
</feature>
<dbReference type="InterPro" id="IPR036737">
    <property type="entry name" value="OmpA-like_sf"/>
</dbReference>
<dbReference type="InterPro" id="IPR006690">
    <property type="entry name" value="OMPA-like_CS"/>
</dbReference>
<dbReference type="PROSITE" id="PS01068">
    <property type="entry name" value="OMPA_1"/>
    <property type="match status" value="1"/>
</dbReference>
<dbReference type="InterPro" id="IPR006664">
    <property type="entry name" value="OMP_bac"/>
</dbReference>
<evidence type="ECO:0000313" key="7">
    <source>
        <dbReference type="Proteomes" id="UP001165541"/>
    </source>
</evidence>
<dbReference type="PROSITE" id="PS51123">
    <property type="entry name" value="OMPA_2"/>
    <property type="match status" value="1"/>
</dbReference>
<accession>A0ABT0YTR6</accession>
<evidence type="ECO:0000259" key="5">
    <source>
        <dbReference type="PROSITE" id="PS51123"/>
    </source>
</evidence>
<evidence type="ECO:0000256" key="3">
    <source>
        <dbReference type="ARBA" id="ARBA00023237"/>
    </source>
</evidence>
<gene>
    <name evidence="6" type="ORF">M8A51_19140</name>
</gene>
<dbReference type="PANTHER" id="PTHR30329">
    <property type="entry name" value="STATOR ELEMENT OF FLAGELLAR MOTOR COMPLEX"/>
    <property type="match status" value="1"/>
</dbReference>
<comment type="subcellular location">
    <subcellularLocation>
        <location evidence="1">Cell outer membrane</location>
    </subcellularLocation>
</comment>
<dbReference type="Proteomes" id="UP001165541">
    <property type="component" value="Unassembled WGS sequence"/>
</dbReference>
<dbReference type="InterPro" id="IPR050330">
    <property type="entry name" value="Bact_OuterMem_StrucFunc"/>
</dbReference>
<dbReference type="Gene3D" id="3.30.1330.60">
    <property type="entry name" value="OmpA-like domain"/>
    <property type="match status" value="1"/>
</dbReference>
<sequence>MQVARTTDNRVLIRVTGDAAFEPGRAALNEHFRRFLDGLTASLAGRPDVTVLILGHTDSVGSEALNQRISEERANATKDYLIARGVAFERITAQGRGEREPVADNATADGRALNRRVELLIAHPAGR</sequence>
<evidence type="ECO:0000256" key="2">
    <source>
        <dbReference type="ARBA" id="ARBA00023136"/>
    </source>
</evidence>
<protein>
    <submittedName>
        <fullName evidence="6">OmpA family protein</fullName>
    </submittedName>
</protein>
<dbReference type="PRINTS" id="PR01023">
    <property type="entry name" value="NAFLGMOTY"/>
</dbReference>
<dbReference type="CDD" id="cd07185">
    <property type="entry name" value="OmpA_C-like"/>
    <property type="match status" value="1"/>
</dbReference>
<keyword evidence="2 4" id="KW-0472">Membrane</keyword>